<evidence type="ECO:0000259" key="9">
    <source>
        <dbReference type="PROSITE" id="PS50850"/>
    </source>
</evidence>
<feature type="transmembrane region" description="Helical" evidence="8">
    <location>
        <begin position="205"/>
        <end position="222"/>
    </location>
</feature>
<dbReference type="HOGENOM" id="CLU_000960_28_2_11"/>
<feature type="transmembrane region" description="Helical" evidence="8">
    <location>
        <begin position="272"/>
        <end position="297"/>
    </location>
</feature>
<feature type="transmembrane region" description="Helical" evidence="8">
    <location>
        <begin position="309"/>
        <end position="327"/>
    </location>
</feature>
<evidence type="ECO:0000256" key="5">
    <source>
        <dbReference type="ARBA" id="ARBA00022989"/>
    </source>
</evidence>
<evidence type="ECO:0000256" key="4">
    <source>
        <dbReference type="ARBA" id="ARBA00022692"/>
    </source>
</evidence>
<keyword evidence="4 8" id="KW-0812">Transmembrane</keyword>
<evidence type="ECO:0000313" key="11">
    <source>
        <dbReference type="Proteomes" id="UP000004926"/>
    </source>
</evidence>
<dbReference type="PANTHER" id="PTHR42718">
    <property type="entry name" value="MAJOR FACILITATOR SUPERFAMILY MULTIDRUG TRANSPORTER MFSC"/>
    <property type="match status" value="1"/>
</dbReference>
<feature type="transmembrane region" description="Helical" evidence="8">
    <location>
        <begin position="61"/>
        <end position="78"/>
    </location>
</feature>
<dbReference type="OrthoDB" id="4172724at2"/>
<keyword evidence="3" id="KW-1003">Cell membrane</keyword>
<dbReference type="STRING" id="882083.SacmaDRAFT_4572"/>
<dbReference type="RefSeq" id="WP_009156133.1">
    <property type="nucleotide sequence ID" value="NZ_CM001439.1"/>
</dbReference>
<proteinExistence type="predicted"/>
<dbReference type="Pfam" id="PF07690">
    <property type="entry name" value="MFS_1"/>
    <property type="match status" value="1"/>
</dbReference>
<feature type="transmembrane region" description="Helical" evidence="8">
    <location>
        <begin position="234"/>
        <end position="252"/>
    </location>
</feature>
<feature type="transmembrane region" description="Helical" evidence="8">
    <location>
        <begin position="16"/>
        <end position="41"/>
    </location>
</feature>
<dbReference type="PANTHER" id="PTHR42718:SF47">
    <property type="entry name" value="METHYL VIOLOGEN RESISTANCE PROTEIN SMVA"/>
    <property type="match status" value="1"/>
</dbReference>
<feature type="transmembrane region" description="Helical" evidence="8">
    <location>
        <begin position="363"/>
        <end position="389"/>
    </location>
</feature>
<feature type="transmembrane region" description="Helical" evidence="8">
    <location>
        <begin position="143"/>
        <end position="164"/>
    </location>
</feature>
<dbReference type="InterPro" id="IPR011701">
    <property type="entry name" value="MFS"/>
</dbReference>
<feature type="transmembrane region" description="Helical" evidence="8">
    <location>
        <begin position="170"/>
        <end position="193"/>
    </location>
</feature>
<keyword evidence="5 8" id="KW-1133">Transmembrane helix</keyword>
<feature type="transmembrane region" description="Helical" evidence="8">
    <location>
        <begin position="339"/>
        <end position="357"/>
    </location>
</feature>
<evidence type="ECO:0000256" key="6">
    <source>
        <dbReference type="ARBA" id="ARBA00023136"/>
    </source>
</evidence>
<feature type="transmembrane region" description="Helical" evidence="8">
    <location>
        <begin position="110"/>
        <end position="131"/>
    </location>
</feature>
<evidence type="ECO:0000256" key="8">
    <source>
        <dbReference type="SAM" id="Phobius"/>
    </source>
</evidence>
<keyword evidence="11" id="KW-1185">Reference proteome</keyword>
<accession>H5XBW8</accession>
<dbReference type="InterPro" id="IPR020846">
    <property type="entry name" value="MFS_dom"/>
</dbReference>
<evidence type="ECO:0000256" key="3">
    <source>
        <dbReference type="ARBA" id="ARBA00022475"/>
    </source>
</evidence>
<evidence type="ECO:0000256" key="7">
    <source>
        <dbReference type="SAM" id="MobiDB-lite"/>
    </source>
</evidence>
<gene>
    <name evidence="10" type="ORF">SacmaDRAFT_4572</name>
</gene>
<feature type="compositionally biased region" description="Low complexity" evidence="7">
    <location>
        <begin position="516"/>
        <end position="525"/>
    </location>
</feature>
<dbReference type="Proteomes" id="UP000004926">
    <property type="component" value="Chromosome"/>
</dbReference>
<dbReference type="GO" id="GO:0005886">
    <property type="term" value="C:plasma membrane"/>
    <property type="evidence" value="ECO:0007669"/>
    <property type="project" value="UniProtKB-SubCell"/>
</dbReference>
<dbReference type="Gene3D" id="1.20.1250.20">
    <property type="entry name" value="MFS general substrate transporter like domains"/>
    <property type="match status" value="1"/>
</dbReference>
<evidence type="ECO:0000256" key="1">
    <source>
        <dbReference type="ARBA" id="ARBA00004651"/>
    </source>
</evidence>
<reference evidence="10 11" key="1">
    <citation type="journal article" date="2012" name="Stand. Genomic Sci.">
        <title>Genome sequence of the ocean sediment bacterium Saccharomonospora marina type strain (XMU15(T)).</title>
        <authorList>
            <person name="Klenk H.P."/>
            <person name="Lu M."/>
            <person name="Lucas S."/>
            <person name="Lapidus A."/>
            <person name="Copeland A."/>
            <person name="Pitluck S."/>
            <person name="Goodwin L.A."/>
            <person name="Han C."/>
            <person name="Tapia R."/>
            <person name="Brambilla E.M."/>
            <person name="Potter G."/>
            <person name="Land M."/>
            <person name="Ivanova N."/>
            <person name="Rohde M."/>
            <person name="Goker M."/>
            <person name="Detter J.C."/>
            <person name="Li W.J."/>
            <person name="Kyrpides N.C."/>
            <person name="Woyke T."/>
        </authorList>
    </citation>
    <scope>NUCLEOTIDE SEQUENCE [LARGE SCALE GENOMIC DNA]</scope>
    <source>
        <strain evidence="10 11">XMU15</strain>
    </source>
</reference>
<organism evidence="10 11">
    <name type="scientific">Saccharomonospora marina XMU15</name>
    <dbReference type="NCBI Taxonomy" id="882083"/>
    <lineage>
        <taxon>Bacteria</taxon>
        <taxon>Bacillati</taxon>
        <taxon>Actinomycetota</taxon>
        <taxon>Actinomycetes</taxon>
        <taxon>Pseudonocardiales</taxon>
        <taxon>Pseudonocardiaceae</taxon>
        <taxon>Saccharomonospora</taxon>
    </lineage>
</organism>
<feature type="transmembrane region" description="Helical" evidence="8">
    <location>
        <begin position="485"/>
        <end position="503"/>
    </location>
</feature>
<feature type="transmembrane region" description="Helical" evidence="8">
    <location>
        <begin position="85"/>
        <end position="104"/>
    </location>
</feature>
<feature type="domain" description="Major facilitator superfamily (MFS) profile" evidence="9">
    <location>
        <begin position="19"/>
        <end position="507"/>
    </location>
</feature>
<comment type="subcellular location">
    <subcellularLocation>
        <location evidence="1">Cell membrane</location>
        <topology evidence="1">Multi-pass membrane protein</topology>
    </subcellularLocation>
</comment>
<dbReference type="SUPFAM" id="SSF103473">
    <property type="entry name" value="MFS general substrate transporter"/>
    <property type="match status" value="1"/>
</dbReference>
<evidence type="ECO:0000313" key="10">
    <source>
        <dbReference type="EMBL" id="EHR52755.1"/>
    </source>
</evidence>
<dbReference type="GO" id="GO:0022857">
    <property type="term" value="F:transmembrane transporter activity"/>
    <property type="evidence" value="ECO:0007669"/>
    <property type="project" value="InterPro"/>
</dbReference>
<dbReference type="CDD" id="cd17321">
    <property type="entry name" value="MFS_MMR_MDR_like"/>
    <property type="match status" value="1"/>
</dbReference>
<protein>
    <submittedName>
        <fullName evidence="10">Arabinose efflux permease family protein</fullName>
    </submittedName>
</protein>
<dbReference type="AlphaFoldDB" id="H5XBW8"/>
<name>H5XBW8_9PSEU</name>
<dbReference type="EMBL" id="CM001439">
    <property type="protein sequence ID" value="EHR52755.1"/>
    <property type="molecule type" value="Genomic_DNA"/>
</dbReference>
<feature type="region of interest" description="Disordered" evidence="7">
    <location>
        <begin position="509"/>
        <end position="534"/>
    </location>
</feature>
<dbReference type="InterPro" id="IPR036259">
    <property type="entry name" value="MFS_trans_sf"/>
</dbReference>
<dbReference type="PROSITE" id="PS50850">
    <property type="entry name" value="MFS"/>
    <property type="match status" value="1"/>
</dbReference>
<sequence length="534" mass="54412">MRDSEGGDSQRAGSRAWWALVVLLLPTTLVGMDIGVLYLALPHLSAGLDATGTQELWIMDSYGFTLAGFLVTMGTLGDRIGRRKLLLIGAGAFAVGSVIAAYSVSAEMLIVTRALLGIAGATLMPSTLALIRNLFSDPRQLALAVAGWLSCVMGGSALGPAVGGLMMQNFWWGSVFLLGVPMTGLLLVAGPFLLPEHRDPNAGRLDLTSVALSLAAILPATYGMKELAAGELSPVAPTVAILAGAGCGWLFVRRQLRLTDPLLDLRLFAGRITGRTLASLLIAAAAIAGSSLVVAQYVQLVLGLDAMEAGLWLVPAGVSLAIGSQLAPRLAERMRPATVIAGGLGVAVIGFAVGITVDLESGPVPIVIGSGLIHLGAGPLFSLGIGMIMNAVPKEKSGSAASLSETSNNLGSTLGLAIIGTIAAAIYRRGMEGVVPPGVADEVVADTTGSLAGALSRVGQLPAESTAEILAAARESAVAGLNTSMAVGAVVFAATAVMIWRLLRHLPRTGQPEPPEAATAVAPAPGRHEGSEEG</sequence>
<dbReference type="eggNOG" id="COG0477">
    <property type="taxonomic scope" value="Bacteria"/>
</dbReference>
<keyword evidence="2" id="KW-0813">Transport</keyword>
<evidence type="ECO:0000256" key="2">
    <source>
        <dbReference type="ARBA" id="ARBA00022448"/>
    </source>
</evidence>
<dbReference type="Gene3D" id="1.20.1720.10">
    <property type="entry name" value="Multidrug resistance protein D"/>
    <property type="match status" value="1"/>
</dbReference>
<keyword evidence="6 8" id="KW-0472">Membrane</keyword>